<reference evidence="1" key="1">
    <citation type="journal article" date="2023" name="Mol. Phylogenet. Evol.">
        <title>Genome-scale phylogeny and comparative genomics of the fungal order Sordariales.</title>
        <authorList>
            <person name="Hensen N."/>
            <person name="Bonometti L."/>
            <person name="Westerberg I."/>
            <person name="Brannstrom I.O."/>
            <person name="Guillou S."/>
            <person name="Cros-Aarteil S."/>
            <person name="Calhoun S."/>
            <person name="Haridas S."/>
            <person name="Kuo A."/>
            <person name="Mondo S."/>
            <person name="Pangilinan J."/>
            <person name="Riley R."/>
            <person name="LaButti K."/>
            <person name="Andreopoulos B."/>
            <person name="Lipzen A."/>
            <person name="Chen C."/>
            <person name="Yan M."/>
            <person name="Daum C."/>
            <person name="Ng V."/>
            <person name="Clum A."/>
            <person name="Steindorff A."/>
            <person name="Ohm R.A."/>
            <person name="Martin F."/>
            <person name="Silar P."/>
            <person name="Natvig D.O."/>
            <person name="Lalanne C."/>
            <person name="Gautier V."/>
            <person name="Ament-Velasquez S.L."/>
            <person name="Kruys A."/>
            <person name="Hutchinson M.I."/>
            <person name="Powell A.J."/>
            <person name="Barry K."/>
            <person name="Miller A.N."/>
            <person name="Grigoriev I.V."/>
            <person name="Debuchy R."/>
            <person name="Gladieux P."/>
            <person name="Hiltunen Thoren M."/>
            <person name="Johannesson H."/>
        </authorList>
    </citation>
    <scope>NUCLEOTIDE SEQUENCE</scope>
    <source>
        <strain evidence="1">CBS 560.94</strain>
    </source>
</reference>
<name>A0AAE0JE83_9PEZI</name>
<evidence type="ECO:0000313" key="2">
    <source>
        <dbReference type="Proteomes" id="UP001278500"/>
    </source>
</evidence>
<reference evidence="1" key="2">
    <citation type="submission" date="2023-06" db="EMBL/GenBank/DDBJ databases">
        <authorList>
            <consortium name="Lawrence Berkeley National Laboratory"/>
            <person name="Haridas S."/>
            <person name="Hensen N."/>
            <person name="Bonometti L."/>
            <person name="Westerberg I."/>
            <person name="Brannstrom I.O."/>
            <person name="Guillou S."/>
            <person name="Cros-Aarteil S."/>
            <person name="Calhoun S."/>
            <person name="Kuo A."/>
            <person name="Mondo S."/>
            <person name="Pangilinan J."/>
            <person name="Riley R."/>
            <person name="Labutti K."/>
            <person name="Andreopoulos B."/>
            <person name="Lipzen A."/>
            <person name="Chen C."/>
            <person name="Yanf M."/>
            <person name="Daum C."/>
            <person name="Ng V."/>
            <person name="Clum A."/>
            <person name="Steindorff A."/>
            <person name="Ohm R."/>
            <person name="Martin F."/>
            <person name="Silar P."/>
            <person name="Natvig D."/>
            <person name="Lalanne C."/>
            <person name="Gautier V."/>
            <person name="Ament-Velasquez S.L."/>
            <person name="Kruys A."/>
            <person name="Hutchinson M.I."/>
            <person name="Powell A.J."/>
            <person name="Barry K."/>
            <person name="Miller A.N."/>
            <person name="Grigoriev I.V."/>
            <person name="Debuchy R."/>
            <person name="Gladieux P."/>
            <person name="Thoren M.H."/>
            <person name="Johannesson H."/>
        </authorList>
    </citation>
    <scope>NUCLEOTIDE SEQUENCE</scope>
    <source>
        <strain evidence="1">CBS 560.94</strain>
    </source>
</reference>
<dbReference type="AlphaFoldDB" id="A0AAE0JE83"/>
<sequence>MALVTSKDEADLSNEIFDIATNGDLVIRLNDGLVRERQGCCFNAGQRHSSGRYSSIQVRPVFIMALLTKFSGPYIKLLHVHDLLLIEARVFKYRRILLLEERRSHLQQELLRIIRKRIRDDFLTFPYCSCTSPEFKEICAKFEGDYTPDKLTGDSMSVLKILTILTTTIPNDVRGWHNCLIHKNELDKLSSMETDSKQLVALTQRLAVCQEPIRSRKAPLATPPAQEWSASRQECRPGSLTDRRHRGCQCFPSPFVCTLSASMPDDPGKRGGAADSVIVHLNNRSYDMSYRELEV</sequence>
<comment type="caution">
    <text evidence="1">The sequence shown here is derived from an EMBL/GenBank/DDBJ whole genome shotgun (WGS) entry which is preliminary data.</text>
</comment>
<dbReference type="RefSeq" id="XP_062680936.1">
    <property type="nucleotide sequence ID" value="XM_062825655.1"/>
</dbReference>
<dbReference type="Proteomes" id="UP001278500">
    <property type="component" value="Unassembled WGS sequence"/>
</dbReference>
<organism evidence="1 2">
    <name type="scientific">Neurospora tetraspora</name>
    <dbReference type="NCBI Taxonomy" id="94610"/>
    <lineage>
        <taxon>Eukaryota</taxon>
        <taxon>Fungi</taxon>
        <taxon>Dikarya</taxon>
        <taxon>Ascomycota</taxon>
        <taxon>Pezizomycotina</taxon>
        <taxon>Sordariomycetes</taxon>
        <taxon>Sordariomycetidae</taxon>
        <taxon>Sordariales</taxon>
        <taxon>Sordariaceae</taxon>
        <taxon>Neurospora</taxon>
    </lineage>
</organism>
<evidence type="ECO:0000313" key="1">
    <source>
        <dbReference type="EMBL" id="KAK3343143.1"/>
    </source>
</evidence>
<dbReference type="EMBL" id="JAUEPP010000005">
    <property type="protein sequence ID" value="KAK3343143.1"/>
    <property type="molecule type" value="Genomic_DNA"/>
</dbReference>
<protein>
    <submittedName>
        <fullName evidence="1">Uncharacterized protein</fullName>
    </submittedName>
</protein>
<gene>
    <name evidence="1" type="ORF">B0H65DRAFT_443898</name>
</gene>
<dbReference type="GeneID" id="87862809"/>
<accession>A0AAE0JE83</accession>
<proteinExistence type="predicted"/>
<keyword evidence="2" id="KW-1185">Reference proteome</keyword>